<accession>A0A8T2PKQ0</accession>
<dbReference type="Proteomes" id="UP000824540">
    <property type="component" value="Unassembled WGS sequence"/>
</dbReference>
<dbReference type="EMBL" id="JAFBMS010000009">
    <property type="protein sequence ID" value="KAG9349557.1"/>
    <property type="molecule type" value="Genomic_DNA"/>
</dbReference>
<sequence>MTPVGYKSLAASRPPSAGPEEPDPVICLDVLPHRAGEFGVGSAQLNLCQKRPSSSVCLRVRQGERRGEERRGEERRGEERLTFALTPALLQQR</sequence>
<gene>
    <name evidence="2" type="ORF">JZ751_028004</name>
</gene>
<comment type="caution">
    <text evidence="2">The sequence shown here is derived from an EMBL/GenBank/DDBJ whole genome shotgun (WGS) entry which is preliminary data.</text>
</comment>
<reference evidence="2" key="1">
    <citation type="thesis" date="2021" institute="BYU ScholarsArchive" country="Provo, UT, USA">
        <title>Applications of and Algorithms for Genome Assembly and Genomic Analyses with an Emphasis on Marine Teleosts.</title>
        <authorList>
            <person name="Pickett B.D."/>
        </authorList>
    </citation>
    <scope>NUCLEOTIDE SEQUENCE</scope>
    <source>
        <strain evidence="2">HI-2016</strain>
    </source>
</reference>
<evidence type="ECO:0000313" key="2">
    <source>
        <dbReference type="EMBL" id="KAG9349557.1"/>
    </source>
</evidence>
<protein>
    <submittedName>
        <fullName evidence="2">Uncharacterized protein</fullName>
    </submittedName>
</protein>
<keyword evidence="3" id="KW-1185">Reference proteome</keyword>
<organism evidence="2 3">
    <name type="scientific">Albula glossodonta</name>
    <name type="common">roundjaw bonefish</name>
    <dbReference type="NCBI Taxonomy" id="121402"/>
    <lineage>
        <taxon>Eukaryota</taxon>
        <taxon>Metazoa</taxon>
        <taxon>Chordata</taxon>
        <taxon>Craniata</taxon>
        <taxon>Vertebrata</taxon>
        <taxon>Euteleostomi</taxon>
        <taxon>Actinopterygii</taxon>
        <taxon>Neopterygii</taxon>
        <taxon>Teleostei</taxon>
        <taxon>Albuliformes</taxon>
        <taxon>Albulidae</taxon>
        <taxon>Albula</taxon>
    </lineage>
</organism>
<dbReference type="AlphaFoldDB" id="A0A8T2PKQ0"/>
<evidence type="ECO:0000256" key="1">
    <source>
        <dbReference type="SAM" id="MobiDB-lite"/>
    </source>
</evidence>
<feature type="region of interest" description="Disordered" evidence="1">
    <location>
        <begin position="1"/>
        <end position="23"/>
    </location>
</feature>
<proteinExistence type="predicted"/>
<name>A0A8T2PKQ0_9TELE</name>
<evidence type="ECO:0000313" key="3">
    <source>
        <dbReference type="Proteomes" id="UP000824540"/>
    </source>
</evidence>